<keyword evidence="7" id="KW-0436">Ligase</keyword>
<organism evidence="7 8">
    <name type="scientific">Granulicella aggregans</name>
    <dbReference type="NCBI Taxonomy" id="474949"/>
    <lineage>
        <taxon>Bacteria</taxon>
        <taxon>Pseudomonadati</taxon>
        <taxon>Acidobacteriota</taxon>
        <taxon>Terriglobia</taxon>
        <taxon>Terriglobales</taxon>
        <taxon>Acidobacteriaceae</taxon>
        <taxon>Granulicella</taxon>
    </lineage>
</organism>
<feature type="transmembrane region" description="Helical" evidence="5">
    <location>
        <begin position="237"/>
        <end position="253"/>
    </location>
</feature>
<name>A0A7W7ZHC3_9BACT</name>
<dbReference type="AlphaFoldDB" id="A0A7W7ZHC3"/>
<dbReference type="RefSeq" id="WP_184221803.1">
    <property type="nucleotide sequence ID" value="NZ_JACHIP010000007.1"/>
</dbReference>
<proteinExistence type="predicted"/>
<keyword evidence="2 5" id="KW-0812">Transmembrane</keyword>
<evidence type="ECO:0000313" key="8">
    <source>
        <dbReference type="Proteomes" id="UP000540989"/>
    </source>
</evidence>
<dbReference type="EMBL" id="JACHIP010000007">
    <property type="protein sequence ID" value="MBB5059888.1"/>
    <property type="molecule type" value="Genomic_DNA"/>
</dbReference>
<feature type="transmembrane region" description="Helical" evidence="5">
    <location>
        <begin position="350"/>
        <end position="373"/>
    </location>
</feature>
<feature type="transmembrane region" description="Helical" evidence="5">
    <location>
        <begin position="92"/>
        <end position="110"/>
    </location>
</feature>
<evidence type="ECO:0000256" key="5">
    <source>
        <dbReference type="SAM" id="Phobius"/>
    </source>
</evidence>
<dbReference type="GO" id="GO:0016874">
    <property type="term" value="F:ligase activity"/>
    <property type="evidence" value="ECO:0007669"/>
    <property type="project" value="UniProtKB-KW"/>
</dbReference>
<feature type="transmembrane region" description="Helical" evidence="5">
    <location>
        <begin position="260"/>
        <end position="281"/>
    </location>
</feature>
<keyword evidence="4 5" id="KW-0472">Membrane</keyword>
<keyword evidence="8" id="KW-1185">Reference proteome</keyword>
<accession>A0A7W7ZHC3</accession>
<dbReference type="Pfam" id="PF04932">
    <property type="entry name" value="Wzy_C"/>
    <property type="match status" value="1"/>
</dbReference>
<evidence type="ECO:0000256" key="3">
    <source>
        <dbReference type="ARBA" id="ARBA00022989"/>
    </source>
</evidence>
<protein>
    <submittedName>
        <fullName evidence="7">O-antigen ligase</fullName>
    </submittedName>
</protein>
<sequence>MQTTQFNSEPLTGRERVVPRGISNLRWSLTTEQAANILPVCFLAICGHIPSKGGGGSSQSVFLMYCFLFCLLTGGAFFLNRCRVRVDFKTSALGALFFGWVFLSSAWSLQPLKVNLPILGVMLCSFLYFNYILDRFDTATLTLILLYSYTLMMVLSVLLVLGAPSVGVDSGAETNYATSGAWQGMFQQKNLLGIACLISFAVVLAVKPKSSMDRICRWTLLFLSGVCTIKSQSRETWISCIVLIGLFFLLRILSKLKPSIRIALLLALLFLTIIVAAFVWINLDAVLALMGRDRTASGRTAVWDAVILAAKMRPWLGYGLYGFWPTPFSSIVITRVGWPVATSHNEILEALVNYGIIGLSIFFLMVLAAWAFLVRAVLRANLLDVDLHIYLMAGFLVEGTSGAVLMWTPSIAMVLFLFGVAMIEKEGRLKIRERHAFSQPIGQNIANALGQSA</sequence>
<feature type="transmembrane region" description="Helical" evidence="5">
    <location>
        <begin position="62"/>
        <end position="80"/>
    </location>
</feature>
<evidence type="ECO:0000256" key="2">
    <source>
        <dbReference type="ARBA" id="ARBA00022692"/>
    </source>
</evidence>
<feature type="transmembrane region" description="Helical" evidence="5">
    <location>
        <begin position="186"/>
        <end position="206"/>
    </location>
</feature>
<reference evidence="7 8" key="1">
    <citation type="submission" date="2020-08" db="EMBL/GenBank/DDBJ databases">
        <title>Genomic Encyclopedia of Type Strains, Phase IV (KMG-V): Genome sequencing to study the core and pangenomes of soil and plant-associated prokaryotes.</title>
        <authorList>
            <person name="Whitman W."/>
        </authorList>
    </citation>
    <scope>NUCLEOTIDE SEQUENCE [LARGE SCALE GENOMIC DNA]</scope>
    <source>
        <strain evidence="7 8">M8UP14</strain>
    </source>
</reference>
<comment type="subcellular location">
    <subcellularLocation>
        <location evidence="1">Membrane</location>
        <topology evidence="1">Multi-pass membrane protein</topology>
    </subcellularLocation>
</comment>
<feature type="transmembrane region" description="Helical" evidence="5">
    <location>
        <begin position="318"/>
        <end position="338"/>
    </location>
</feature>
<evidence type="ECO:0000256" key="1">
    <source>
        <dbReference type="ARBA" id="ARBA00004141"/>
    </source>
</evidence>
<evidence type="ECO:0000313" key="7">
    <source>
        <dbReference type="EMBL" id="MBB5059888.1"/>
    </source>
</evidence>
<dbReference type="PANTHER" id="PTHR37422:SF17">
    <property type="entry name" value="O-ANTIGEN LIGASE"/>
    <property type="match status" value="1"/>
</dbReference>
<keyword evidence="3 5" id="KW-1133">Transmembrane helix</keyword>
<dbReference type="InterPro" id="IPR051533">
    <property type="entry name" value="WaaL-like"/>
</dbReference>
<comment type="caution">
    <text evidence="7">The sequence shown here is derived from an EMBL/GenBank/DDBJ whole genome shotgun (WGS) entry which is preliminary data.</text>
</comment>
<gene>
    <name evidence="7" type="ORF">HDF16_004617</name>
</gene>
<evidence type="ECO:0000256" key="4">
    <source>
        <dbReference type="ARBA" id="ARBA00023136"/>
    </source>
</evidence>
<dbReference type="GO" id="GO:0016020">
    <property type="term" value="C:membrane"/>
    <property type="evidence" value="ECO:0007669"/>
    <property type="project" value="UniProtKB-SubCell"/>
</dbReference>
<dbReference type="InterPro" id="IPR007016">
    <property type="entry name" value="O-antigen_ligase-rel_domated"/>
</dbReference>
<feature type="domain" description="O-antigen ligase-related" evidence="6">
    <location>
        <begin position="220"/>
        <end position="363"/>
    </location>
</feature>
<feature type="transmembrane region" description="Helical" evidence="5">
    <location>
        <begin position="145"/>
        <end position="166"/>
    </location>
</feature>
<dbReference type="PANTHER" id="PTHR37422">
    <property type="entry name" value="TEICHURONIC ACID BIOSYNTHESIS PROTEIN TUAE"/>
    <property type="match status" value="1"/>
</dbReference>
<dbReference type="Proteomes" id="UP000540989">
    <property type="component" value="Unassembled WGS sequence"/>
</dbReference>
<feature type="transmembrane region" description="Helical" evidence="5">
    <location>
        <begin position="116"/>
        <end position="133"/>
    </location>
</feature>
<evidence type="ECO:0000259" key="6">
    <source>
        <dbReference type="Pfam" id="PF04932"/>
    </source>
</evidence>